<keyword evidence="9" id="KW-0963">Cytoplasm</keyword>
<dbReference type="SUPFAM" id="SSF52949">
    <property type="entry name" value="Macro domain-like"/>
    <property type="match status" value="1"/>
</dbReference>
<evidence type="ECO:0000256" key="9">
    <source>
        <dbReference type="RuleBase" id="RU367105"/>
    </source>
</evidence>
<dbReference type="UniPathway" id="UPA00143"/>
<dbReference type="GO" id="GO:0008270">
    <property type="term" value="F:zinc ion binding"/>
    <property type="evidence" value="ECO:0007669"/>
    <property type="project" value="UniProtKB-KW"/>
</dbReference>
<dbReference type="Pfam" id="PF18102">
    <property type="entry name" value="DTC"/>
    <property type="match status" value="1"/>
</dbReference>
<dbReference type="AlphaFoldDB" id="A0A0N4VKE0"/>
<evidence type="ECO:0000259" key="10">
    <source>
        <dbReference type="PROSITE" id="PS50089"/>
    </source>
</evidence>
<evidence type="ECO:0000256" key="3">
    <source>
        <dbReference type="ARBA" id="ARBA00009413"/>
    </source>
</evidence>
<reference evidence="12 13" key="2">
    <citation type="submission" date="2018-10" db="EMBL/GenBank/DDBJ databases">
        <authorList>
            <consortium name="Pathogen Informatics"/>
        </authorList>
    </citation>
    <scope>NUCLEOTIDE SEQUENCE [LARGE SCALE GENOMIC DNA]</scope>
</reference>
<evidence type="ECO:0000256" key="8">
    <source>
        <dbReference type="PROSITE-ProRule" id="PRU00175"/>
    </source>
</evidence>
<dbReference type="Pfam" id="PF13639">
    <property type="entry name" value="zf-RING_2"/>
    <property type="match status" value="1"/>
</dbReference>
<dbReference type="InterPro" id="IPR013083">
    <property type="entry name" value="Znf_RING/FYVE/PHD"/>
</dbReference>
<evidence type="ECO:0000259" key="11">
    <source>
        <dbReference type="PROSITE" id="PS51154"/>
    </source>
</evidence>
<dbReference type="InterPro" id="IPR039399">
    <property type="entry name" value="Deltex_C_sf"/>
</dbReference>
<dbReference type="EMBL" id="UXUI01011024">
    <property type="protein sequence ID" value="VDD95885.1"/>
    <property type="molecule type" value="Genomic_DNA"/>
</dbReference>
<dbReference type="GO" id="GO:0016567">
    <property type="term" value="P:protein ubiquitination"/>
    <property type="evidence" value="ECO:0007669"/>
    <property type="project" value="UniProtKB-UniRule"/>
</dbReference>
<dbReference type="SMART" id="SM00184">
    <property type="entry name" value="RING"/>
    <property type="match status" value="1"/>
</dbReference>
<feature type="domain" description="RING-type" evidence="10">
    <location>
        <begin position="248"/>
        <end position="294"/>
    </location>
</feature>
<dbReference type="WBParaSite" id="EVEC_0001132801-mRNA-1">
    <property type="protein sequence ID" value="EVEC_0001132801-mRNA-1"/>
    <property type="gene ID" value="EVEC_0001132801"/>
</dbReference>
<comment type="subcellular location">
    <subcellularLocation>
        <location evidence="9">Cytoplasm</location>
    </subcellularLocation>
</comment>
<comment type="pathway">
    <text evidence="2 9">Protein modification; protein ubiquitination.</text>
</comment>
<dbReference type="Gene3D" id="3.30.40.10">
    <property type="entry name" value="Zinc/RING finger domain, C3HC4 (zinc finger)"/>
    <property type="match status" value="1"/>
</dbReference>
<evidence type="ECO:0000256" key="1">
    <source>
        <dbReference type="ARBA" id="ARBA00000900"/>
    </source>
</evidence>
<dbReference type="PANTHER" id="PTHR12622">
    <property type="entry name" value="DELTEX-RELATED"/>
    <property type="match status" value="1"/>
</dbReference>
<reference evidence="14" key="1">
    <citation type="submission" date="2017-02" db="UniProtKB">
        <authorList>
            <consortium name="WormBaseParasite"/>
        </authorList>
    </citation>
    <scope>IDENTIFICATION</scope>
</reference>
<dbReference type="PROSITE" id="PS51154">
    <property type="entry name" value="MACRO"/>
    <property type="match status" value="1"/>
</dbReference>
<evidence type="ECO:0000256" key="7">
    <source>
        <dbReference type="ARBA" id="ARBA00022833"/>
    </source>
</evidence>
<dbReference type="STRING" id="51028.A0A0N4VKE0"/>
<evidence type="ECO:0000313" key="13">
    <source>
        <dbReference type="Proteomes" id="UP000274131"/>
    </source>
</evidence>
<dbReference type="InterPro" id="IPR039398">
    <property type="entry name" value="Deltex_fam"/>
</dbReference>
<accession>A0A0N4VKE0</accession>
<dbReference type="PROSITE" id="PS50089">
    <property type="entry name" value="ZF_RING_2"/>
    <property type="match status" value="1"/>
</dbReference>
<dbReference type="Pfam" id="PF01661">
    <property type="entry name" value="Macro"/>
    <property type="match status" value="1"/>
</dbReference>
<gene>
    <name evidence="12" type="ORF">EVEC_LOCUS10636</name>
</gene>
<keyword evidence="6 8" id="KW-0863">Zinc-finger</keyword>
<comment type="catalytic activity">
    <reaction evidence="1 9">
        <text>S-ubiquitinyl-[E2 ubiquitin-conjugating enzyme]-L-cysteine + [acceptor protein]-L-lysine = [E2 ubiquitin-conjugating enzyme]-L-cysteine + N(6)-ubiquitinyl-[acceptor protein]-L-lysine.</text>
        <dbReference type="EC" id="2.3.2.27"/>
    </reaction>
</comment>
<evidence type="ECO:0000313" key="12">
    <source>
        <dbReference type="EMBL" id="VDD95885.1"/>
    </source>
</evidence>
<sequence>MSQPMSSSHVSSCCILKLVCGETEVTVEQADITTCAADIVAVPVDRQFSFSHGISRCLAAAAGSGFKIEVRATVGSRKKISHKPGEVIIFGGHDLPFGKIIAVVSSHRFEDIKMLYENVLTSAEQAKASSLCFSGIGTGYLGVPSDVAAVCARMALSNYLSADRSKFTSLKHIRIVDLDTKIVRSFAKELKSLSNTCLKKDDSALPGDEGEELSLVFKDSAQGSDNAQVDQIFFSCFRRVDGLSDEVCPVCLDSLSHGSDNNVIIELSKCNHKFHEECIKQSFTCVQAQCPVCKKWYGVPRGNQPIGGKMKVRMQIGEVPGYPDAKGYFEIYYSIPGGVQTADHPRPGVPFSGTQRWAYLPNNAEGAQVLRLLRLAFRYRLIFTVGDSVTSGARNVVVWNNIHHKTSIYGGPYGYPDPEYLDRVKEELAAVGITEELFEGSHL</sequence>
<keyword evidence="4 9" id="KW-0808">Transferase</keyword>
<comment type="similarity">
    <text evidence="3 9">Belongs to the Deltex family.</text>
</comment>
<dbReference type="InterPro" id="IPR002589">
    <property type="entry name" value="Macro_dom"/>
</dbReference>
<evidence type="ECO:0000256" key="2">
    <source>
        <dbReference type="ARBA" id="ARBA00004906"/>
    </source>
</evidence>
<dbReference type="Proteomes" id="UP000274131">
    <property type="component" value="Unassembled WGS sequence"/>
</dbReference>
<dbReference type="OrthoDB" id="527344at2759"/>
<dbReference type="SMART" id="SM00506">
    <property type="entry name" value="A1pp"/>
    <property type="match status" value="1"/>
</dbReference>
<organism evidence="14">
    <name type="scientific">Enterobius vermicularis</name>
    <name type="common">Human pinworm</name>
    <dbReference type="NCBI Taxonomy" id="51028"/>
    <lineage>
        <taxon>Eukaryota</taxon>
        <taxon>Metazoa</taxon>
        <taxon>Ecdysozoa</taxon>
        <taxon>Nematoda</taxon>
        <taxon>Chromadorea</taxon>
        <taxon>Rhabditida</taxon>
        <taxon>Spirurina</taxon>
        <taxon>Oxyuridomorpha</taxon>
        <taxon>Oxyuroidea</taxon>
        <taxon>Oxyuridae</taxon>
        <taxon>Enterobius</taxon>
    </lineage>
</organism>
<evidence type="ECO:0000256" key="5">
    <source>
        <dbReference type="ARBA" id="ARBA00022723"/>
    </source>
</evidence>
<dbReference type="EC" id="2.3.2.27" evidence="9"/>
<dbReference type="InterPro" id="IPR039396">
    <property type="entry name" value="Deltex_C"/>
</dbReference>
<evidence type="ECO:0000256" key="6">
    <source>
        <dbReference type="ARBA" id="ARBA00022771"/>
    </source>
</evidence>
<keyword evidence="13" id="KW-1185">Reference proteome</keyword>
<keyword evidence="5 9" id="KW-0479">Metal-binding</keyword>
<protein>
    <recommendedName>
        <fullName evidence="9">E3 ubiquitin-protein ligase</fullName>
        <ecNumber evidence="9">2.3.2.27</ecNumber>
    </recommendedName>
</protein>
<dbReference type="CDD" id="cd09633">
    <property type="entry name" value="Deltex_C"/>
    <property type="match status" value="1"/>
</dbReference>
<evidence type="ECO:0000256" key="4">
    <source>
        <dbReference type="ARBA" id="ARBA00022679"/>
    </source>
</evidence>
<dbReference type="InterPro" id="IPR001841">
    <property type="entry name" value="Znf_RING"/>
</dbReference>
<feature type="domain" description="Macro" evidence="11">
    <location>
        <begin position="12"/>
        <end position="194"/>
    </location>
</feature>
<evidence type="ECO:0000313" key="14">
    <source>
        <dbReference type="WBParaSite" id="EVEC_0001132801-mRNA-1"/>
    </source>
</evidence>
<dbReference type="Gene3D" id="3.30.390.130">
    <property type="match status" value="1"/>
</dbReference>
<proteinExistence type="inferred from homology"/>
<name>A0A0N4VKE0_ENTVE</name>
<keyword evidence="7 9" id="KW-0862">Zinc</keyword>
<dbReference type="SUPFAM" id="SSF57850">
    <property type="entry name" value="RING/U-box"/>
    <property type="match status" value="1"/>
</dbReference>
<dbReference type="Gene3D" id="3.40.220.10">
    <property type="entry name" value="Leucine Aminopeptidase, subunit E, domain 1"/>
    <property type="match status" value="1"/>
</dbReference>
<dbReference type="GO" id="GO:0007219">
    <property type="term" value="P:Notch signaling pathway"/>
    <property type="evidence" value="ECO:0007669"/>
    <property type="project" value="InterPro"/>
</dbReference>
<dbReference type="GO" id="GO:0061630">
    <property type="term" value="F:ubiquitin protein ligase activity"/>
    <property type="evidence" value="ECO:0007669"/>
    <property type="project" value="UniProtKB-UniRule"/>
</dbReference>
<dbReference type="InterPro" id="IPR043472">
    <property type="entry name" value="Macro_dom-like"/>
</dbReference>
<dbReference type="GO" id="GO:0005737">
    <property type="term" value="C:cytoplasm"/>
    <property type="evidence" value="ECO:0007669"/>
    <property type="project" value="UniProtKB-SubCell"/>
</dbReference>